<dbReference type="SUPFAM" id="SSF51445">
    <property type="entry name" value="(Trans)glycosidases"/>
    <property type="match status" value="1"/>
</dbReference>
<gene>
    <name evidence="2" type="ORF">ABZ071_26045</name>
</gene>
<accession>A0ABV2VR77</accession>
<proteinExistence type="predicted"/>
<keyword evidence="3" id="KW-1185">Reference proteome</keyword>
<dbReference type="Pfam" id="PF07477">
    <property type="entry name" value="Glyco_hydro_67C"/>
    <property type="match status" value="1"/>
</dbReference>
<name>A0ABV2VR77_9ACTN</name>
<organism evidence="2 3">
    <name type="scientific">Micromonospora fulviviridis</name>
    <dbReference type="NCBI Taxonomy" id="47860"/>
    <lineage>
        <taxon>Bacteria</taxon>
        <taxon>Bacillati</taxon>
        <taxon>Actinomycetota</taxon>
        <taxon>Actinomycetes</taxon>
        <taxon>Micromonosporales</taxon>
        <taxon>Micromonosporaceae</taxon>
        <taxon>Micromonospora</taxon>
    </lineage>
</organism>
<dbReference type="InterPro" id="IPR017853">
    <property type="entry name" value="GH"/>
</dbReference>
<dbReference type="InterPro" id="IPR011099">
    <property type="entry name" value="Glyco_hydro_67_C"/>
</dbReference>
<dbReference type="EMBL" id="JBEXRX010000102">
    <property type="protein sequence ID" value="MEU0155305.1"/>
    <property type="molecule type" value="Genomic_DNA"/>
</dbReference>
<evidence type="ECO:0000259" key="1">
    <source>
        <dbReference type="Pfam" id="PF07477"/>
    </source>
</evidence>
<comment type="caution">
    <text evidence="2">The sequence shown here is derived from an EMBL/GenBank/DDBJ whole genome shotgun (WGS) entry which is preliminary data.</text>
</comment>
<evidence type="ECO:0000313" key="2">
    <source>
        <dbReference type="EMBL" id="MEU0155305.1"/>
    </source>
</evidence>
<dbReference type="Proteomes" id="UP001550348">
    <property type="component" value="Unassembled WGS sequence"/>
</dbReference>
<dbReference type="RefSeq" id="WP_355666912.1">
    <property type="nucleotide sequence ID" value="NZ_JBEXRX010000102.1"/>
</dbReference>
<evidence type="ECO:0000313" key="3">
    <source>
        <dbReference type="Proteomes" id="UP001550348"/>
    </source>
</evidence>
<sequence length="68" mass="7468">MSLYLRSGFWQLYDLNTYAVARLAWDPDADPAQVTTDWAYRTFSADPATVAAIGQAMALSRPAVTKGL</sequence>
<protein>
    <recommendedName>
        <fullName evidence="1">Glycosyl hydrolase family 67 C-terminal domain-containing protein</fullName>
    </recommendedName>
</protein>
<reference evidence="2 3" key="1">
    <citation type="submission" date="2024-06" db="EMBL/GenBank/DDBJ databases">
        <title>The Natural Products Discovery Center: Release of the First 8490 Sequenced Strains for Exploring Actinobacteria Biosynthetic Diversity.</title>
        <authorList>
            <person name="Kalkreuter E."/>
            <person name="Kautsar S.A."/>
            <person name="Yang D."/>
            <person name="Bader C.D."/>
            <person name="Teijaro C.N."/>
            <person name="Fluegel L."/>
            <person name="Davis C.M."/>
            <person name="Simpson J.R."/>
            <person name="Lauterbach L."/>
            <person name="Steele A.D."/>
            <person name="Gui C."/>
            <person name="Meng S."/>
            <person name="Li G."/>
            <person name="Viehrig K."/>
            <person name="Ye F."/>
            <person name="Su P."/>
            <person name="Kiefer A.F."/>
            <person name="Nichols A."/>
            <person name="Cepeda A.J."/>
            <person name="Yan W."/>
            <person name="Fan B."/>
            <person name="Jiang Y."/>
            <person name="Adhikari A."/>
            <person name="Zheng C.-J."/>
            <person name="Schuster L."/>
            <person name="Cowan T.M."/>
            <person name="Smanski M.J."/>
            <person name="Chevrette M.G."/>
            <person name="De Carvalho L.P.S."/>
            <person name="Shen B."/>
        </authorList>
    </citation>
    <scope>NUCLEOTIDE SEQUENCE [LARGE SCALE GENOMIC DNA]</scope>
    <source>
        <strain evidence="2 3">NPDC006286</strain>
    </source>
</reference>
<feature type="domain" description="Glycosyl hydrolase family 67 C-terminal" evidence="1">
    <location>
        <begin position="13"/>
        <end position="65"/>
    </location>
</feature>